<feature type="signal peptide" evidence="1">
    <location>
        <begin position="1"/>
        <end position="23"/>
    </location>
</feature>
<accession>A0A2X0KJ00</accession>
<feature type="chain" id="PRO_5030060025" evidence="1">
    <location>
        <begin position="24"/>
        <end position="51"/>
    </location>
</feature>
<dbReference type="AlphaFoldDB" id="A0A2X0KJ00"/>
<dbReference type="Proteomes" id="UP000249723">
    <property type="component" value="Unassembled WGS sequence"/>
</dbReference>
<organism evidence="2 3">
    <name type="scientific">Microbotryum saponariae</name>
    <dbReference type="NCBI Taxonomy" id="289078"/>
    <lineage>
        <taxon>Eukaryota</taxon>
        <taxon>Fungi</taxon>
        <taxon>Dikarya</taxon>
        <taxon>Basidiomycota</taxon>
        <taxon>Pucciniomycotina</taxon>
        <taxon>Microbotryomycetes</taxon>
        <taxon>Microbotryales</taxon>
        <taxon>Microbotryaceae</taxon>
        <taxon>Microbotryum</taxon>
    </lineage>
</organism>
<sequence length="51" mass="5272">MFFARSGVVAASLLVLRSTLSMAAPLSEKAIHELEKRHAPASGACSTSGLT</sequence>
<keyword evidence="3" id="KW-1185">Reference proteome</keyword>
<protein>
    <submittedName>
        <fullName evidence="2">BZ3500_MvSof-1268-A1-R1_Chr6-3g08778 protein</fullName>
    </submittedName>
</protein>
<reference evidence="3" key="1">
    <citation type="submission" date="2016-10" db="EMBL/GenBank/DDBJ databases">
        <authorList>
            <person name="Jeantristanb JTB J.-T."/>
            <person name="Ricardo R."/>
        </authorList>
    </citation>
    <scope>NUCLEOTIDE SEQUENCE [LARGE SCALE GENOMIC DNA]</scope>
</reference>
<keyword evidence="1" id="KW-0732">Signal</keyword>
<name>A0A2X0KJ00_9BASI</name>
<proteinExistence type="predicted"/>
<evidence type="ECO:0000313" key="3">
    <source>
        <dbReference type="Proteomes" id="UP000249723"/>
    </source>
</evidence>
<dbReference type="EMBL" id="FMWP01000048">
    <property type="protein sequence ID" value="SCZ93622.1"/>
    <property type="molecule type" value="Genomic_DNA"/>
</dbReference>
<evidence type="ECO:0000256" key="1">
    <source>
        <dbReference type="SAM" id="SignalP"/>
    </source>
</evidence>
<gene>
    <name evidence="2" type="ORF">BZ3500_MVSOF-1268-A1-R1_CHR6-3G08778</name>
</gene>
<evidence type="ECO:0000313" key="2">
    <source>
        <dbReference type="EMBL" id="SCZ93622.1"/>
    </source>
</evidence>